<gene>
    <name evidence="1" type="ORF">B4102_3381</name>
</gene>
<proteinExistence type="predicted"/>
<dbReference type="EMBL" id="LQYN01000069">
    <property type="protein sequence ID" value="KYD03463.1"/>
    <property type="molecule type" value="Genomic_DNA"/>
</dbReference>
<comment type="caution">
    <text evidence="1">The sequence shown here is derived from an EMBL/GenBank/DDBJ whole genome shotgun (WGS) entry which is preliminary data.</text>
</comment>
<dbReference type="Proteomes" id="UP000075666">
    <property type="component" value="Unassembled WGS sequence"/>
</dbReference>
<organism evidence="1 2">
    <name type="scientific">Heyndrickxia sporothermodurans</name>
    <dbReference type="NCBI Taxonomy" id="46224"/>
    <lineage>
        <taxon>Bacteria</taxon>
        <taxon>Bacillati</taxon>
        <taxon>Bacillota</taxon>
        <taxon>Bacilli</taxon>
        <taxon>Bacillales</taxon>
        <taxon>Bacillaceae</taxon>
        <taxon>Heyndrickxia</taxon>
    </lineage>
</organism>
<sequence length="260" mass="30093">MPKRWSEQDLMYLEERWGSMSIKGIAAHLGRSVTSVKLKAYRIGLGAPSLSYDGITLNQLSLAINVSYSTLASWAERYDLPIKRKVFAEKEAVWVINYSDFWKWAEANKQMIDFTKIEPLILGPEPKWVEEKRNADLLKQRKIKKGTNQAWTPEEDNILKGMLNAYCYTYPEISDRLKRSEAAVKRRIRDLGLKSRPVRLNNHIKYTKDEVKTIETLLAKGYCLEDIATRINKSAIGIRGKLERMGYKFRNGVPYKKQIS</sequence>
<name>A0A150KTK5_9BACI</name>
<evidence type="ECO:0000313" key="2">
    <source>
        <dbReference type="Proteomes" id="UP000075666"/>
    </source>
</evidence>
<dbReference type="AlphaFoldDB" id="A0A150KTK5"/>
<protein>
    <submittedName>
        <fullName evidence="1">Uncharacterized protein</fullName>
    </submittedName>
</protein>
<dbReference type="PATRIC" id="fig|46224.3.peg.3519"/>
<reference evidence="1 2" key="1">
    <citation type="submission" date="2016-01" db="EMBL/GenBank/DDBJ databases">
        <title>Genome Sequences of Twelve Sporeforming Bacillus Species Isolated from Foods.</title>
        <authorList>
            <person name="Berendsen E.M."/>
            <person name="Wells-Bennik M.H."/>
            <person name="Krawcyk A.O."/>
            <person name="De Jong A."/>
            <person name="Holsappel S."/>
            <person name="Eijlander R.T."/>
            <person name="Kuipers O.P."/>
        </authorList>
    </citation>
    <scope>NUCLEOTIDE SEQUENCE [LARGE SCALE GENOMIC DNA]</scope>
    <source>
        <strain evidence="1 2">B4102</strain>
    </source>
</reference>
<dbReference type="STRING" id="46224.B4102_3381"/>
<dbReference type="RefSeq" id="WP_066232438.1">
    <property type="nucleotide sequence ID" value="NZ_JALKTV010000008.1"/>
</dbReference>
<accession>A0A150KTK5</accession>
<evidence type="ECO:0000313" key="1">
    <source>
        <dbReference type="EMBL" id="KYD03463.1"/>
    </source>
</evidence>
<dbReference type="OrthoDB" id="1669646at2"/>
<keyword evidence="2" id="KW-1185">Reference proteome</keyword>